<dbReference type="GO" id="GO:0006629">
    <property type="term" value="P:lipid metabolic process"/>
    <property type="evidence" value="ECO:0007669"/>
    <property type="project" value="InterPro"/>
</dbReference>
<dbReference type="Pfam" id="PF00657">
    <property type="entry name" value="Lipase_GDSL"/>
    <property type="match status" value="1"/>
</dbReference>
<feature type="chain" id="PRO_5029892558" evidence="4">
    <location>
        <begin position="24"/>
        <end position="368"/>
    </location>
</feature>
<evidence type="ECO:0000313" key="5">
    <source>
        <dbReference type="EnsemblPlants" id="QL08p042465:mrna"/>
    </source>
</evidence>
<evidence type="ECO:0000313" key="6">
    <source>
        <dbReference type="Proteomes" id="UP000594261"/>
    </source>
</evidence>
<dbReference type="Gene3D" id="3.40.50.1110">
    <property type="entry name" value="SGNH hydrolase"/>
    <property type="match status" value="1"/>
</dbReference>
<dbReference type="InterPro" id="IPR035669">
    <property type="entry name" value="SGNH_plant_lipase-like"/>
</dbReference>
<dbReference type="PANTHER" id="PTHR45966:SF34">
    <property type="entry name" value="GDSL-LIKE LIPASE_ACYLHYDROLASE"/>
    <property type="match status" value="1"/>
</dbReference>
<dbReference type="GeneID" id="115958233"/>
<name>A0A7N2MCQ3_QUELO</name>
<dbReference type="GO" id="GO:0016298">
    <property type="term" value="F:lipase activity"/>
    <property type="evidence" value="ECO:0007669"/>
    <property type="project" value="InterPro"/>
</dbReference>
<dbReference type="InParanoid" id="A0A7N2MCQ3"/>
<evidence type="ECO:0000256" key="2">
    <source>
        <dbReference type="ARBA" id="ARBA00022729"/>
    </source>
</evidence>
<dbReference type="KEGG" id="qlo:115958233"/>
<dbReference type="AlphaFoldDB" id="A0A7N2MCQ3"/>
<feature type="coiled-coil region" evidence="3">
    <location>
        <begin position="245"/>
        <end position="272"/>
    </location>
</feature>
<dbReference type="RefSeq" id="XP_030932489.1">
    <property type="nucleotide sequence ID" value="XM_031076629.1"/>
</dbReference>
<dbReference type="PROSITE" id="PS01098">
    <property type="entry name" value="LIPASE_GDSL_SER"/>
    <property type="match status" value="1"/>
</dbReference>
<feature type="signal peptide" evidence="4">
    <location>
        <begin position="1"/>
        <end position="23"/>
    </location>
</feature>
<organism evidence="5 6">
    <name type="scientific">Quercus lobata</name>
    <name type="common">Valley oak</name>
    <dbReference type="NCBI Taxonomy" id="97700"/>
    <lineage>
        <taxon>Eukaryota</taxon>
        <taxon>Viridiplantae</taxon>
        <taxon>Streptophyta</taxon>
        <taxon>Embryophyta</taxon>
        <taxon>Tracheophyta</taxon>
        <taxon>Spermatophyta</taxon>
        <taxon>Magnoliopsida</taxon>
        <taxon>eudicotyledons</taxon>
        <taxon>Gunneridae</taxon>
        <taxon>Pentapetalae</taxon>
        <taxon>rosids</taxon>
        <taxon>fabids</taxon>
        <taxon>Fagales</taxon>
        <taxon>Fagaceae</taxon>
        <taxon>Quercus</taxon>
    </lineage>
</organism>
<dbReference type="OrthoDB" id="1600564at2759"/>
<dbReference type="Proteomes" id="UP000594261">
    <property type="component" value="Chromosome 8"/>
</dbReference>
<dbReference type="CDD" id="cd01837">
    <property type="entry name" value="SGNH_plant_lipase_like"/>
    <property type="match status" value="1"/>
</dbReference>
<accession>A0A7N2MCQ3</accession>
<sequence length="368" mass="40719">MVSFRFHFCFLVLFVVFLTPTHSHGHICLPKQHVALFIFGDSIFDAGNNDYINTTTDNLANYGPYGETFFNYPTGRFSNGRLIPDFIAEFAKLPFITPLLYPGYHQYTDGSNFASGGAGALVETNKGLVIDLKSQLHYFEKLANQLRKNLGHEEAKKLLARAVYLISIGSNDYFALFTSNSSALQTYSPEEYVDIVIGNLTSVIKGIYKKGGRKVAIPNLAPLGCSPITRALNTNNTGACIEGLSALAKLHNEALSKSLQELENKLDRFKYSITDKYTSLSETINNPSKYGLKESKIACCGTGPYRGTFSCGGKRSVKEYELCENVSEYVFFDSIHATEKANQQIAELMWSGTPNITGPYNLAALFEN</sequence>
<keyword evidence="6" id="KW-1185">Reference proteome</keyword>
<dbReference type="InterPro" id="IPR044552">
    <property type="entry name" value="GLIP1-5/GLL25"/>
</dbReference>
<dbReference type="Gramene" id="QL08p042465:mrna">
    <property type="protein sequence ID" value="QL08p042465:mrna"/>
    <property type="gene ID" value="QL08p042465"/>
</dbReference>
<dbReference type="OMA" id="CHERPHQ"/>
<dbReference type="InterPro" id="IPR008265">
    <property type="entry name" value="Lipase_GDSL_AS"/>
</dbReference>
<dbReference type="SUPFAM" id="SSF52266">
    <property type="entry name" value="SGNH hydrolase"/>
    <property type="match status" value="1"/>
</dbReference>
<dbReference type="FunCoup" id="A0A7N2MCQ3">
    <property type="interactions" value="87"/>
</dbReference>
<dbReference type="InterPro" id="IPR036514">
    <property type="entry name" value="SGNH_hydro_sf"/>
</dbReference>
<keyword evidence="2 4" id="KW-0732">Signal</keyword>
<dbReference type="PANTHER" id="PTHR45966">
    <property type="entry name" value="GDSL-LIKE LIPASE/ACYLHYDROLASE"/>
    <property type="match status" value="1"/>
</dbReference>
<evidence type="ECO:0000256" key="3">
    <source>
        <dbReference type="SAM" id="Coils"/>
    </source>
</evidence>
<evidence type="ECO:0000256" key="1">
    <source>
        <dbReference type="ARBA" id="ARBA00008668"/>
    </source>
</evidence>
<comment type="similarity">
    <text evidence="1">Belongs to the 'GDSL' lipolytic enzyme family.</text>
</comment>
<evidence type="ECO:0000256" key="4">
    <source>
        <dbReference type="SAM" id="SignalP"/>
    </source>
</evidence>
<proteinExistence type="inferred from homology"/>
<dbReference type="InterPro" id="IPR001087">
    <property type="entry name" value="GDSL"/>
</dbReference>
<keyword evidence="3" id="KW-0175">Coiled coil</keyword>
<reference evidence="5 6" key="1">
    <citation type="journal article" date="2016" name="G3 (Bethesda)">
        <title>First Draft Assembly and Annotation of the Genome of a California Endemic Oak Quercus lobata Nee (Fagaceae).</title>
        <authorList>
            <person name="Sork V.L."/>
            <person name="Fitz-Gibbon S.T."/>
            <person name="Puiu D."/>
            <person name="Crepeau M."/>
            <person name="Gugger P.F."/>
            <person name="Sherman R."/>
            <person name="Stevens K."/>
            <person name="Langley C.H."/>
            <person name="Pellegrini M."/>
            <person name="Salzberg S.L."/>
        </authorList>
    </citation>
    <scope>NUCLEOTIDE SEQUENCE [LARGE SCALE GENOMIC DNA]</scope>
    <source>
        <strain evidence="5 6">cv. SW786</strain>
    </source>
</reference>
<protein>
    <submittedName>
        <fullName evidence="5">Uncharacterized protein</fullName>
    </submittedName>
</protein>
<reference evidence="5" key="2">
    <citation type="submission" date="2021-01" db="UniProtKB">
        <authorList>
            <consortium name="EnsemblPlants"/>
        </authorList>
    </citation>
    <scope>IDENTIFICATION</scope>
</reference>
<dbReference type="EnsemblPlants" id="QL08p042465:mrna">
    <property type="protein sequence ID" value="QL08p042465:mrna"/>
    <property type="gene ID" value="QL08p042465"/>
</dbReference>
<dbReference type="EMBL" id="LRBV02000008">
    <property type="status" value="NOT_ANNOTATED_CDS"/>
    <property type="molecule type" value="Genomic_DNA"/>
</dbReference>
<gene>
    <name evidence="5" type="primary">LOC115958233</name>
</gene>